<dbReference type="Proteomes" id="UP000886998">
    <property type="component" value="Unassembled WGS sequence"/>
</dbReference>
<gene>
    <name evidence="2" type="primary">g.43132</name>
    <name evidence="2" type="ORF">TNIN_441881</name>
</gene>
<dbReference type="EMBL" id="BMAV01010357">
    <property type="protein sequence ID" value="GFY55389.1"/>
    <property type="molecule type" value="Genomic_DNA"/>
</dbReference>
<name>A0A8X6XLE4_9ARAC</name>
<evidence type="ECO:0000313" key="2">
    <source>
        <dbReference type="EMBL" id="GFY55389.1"/>
    </source>
</evidence>
<dbReference type="AlphaFoldDB" id="A0A8X6XLE4"/>
<keyword evidence="3" id="KW-1185">Reference proteome</keyword>
<reference evidence="2" key="1">
    <citation type="submission" date="2020-08" db="EMBL/GenBank/DDBJ databases">
        <title>Multicomponent nature underlies the extraordinary mechanical properties of spider dragline silk.</title>
        <authorList>
            <person name="Kono N."/>
            <person name="Nakamura H."/>
            <person name="Mori M."/>
            <person name="Yoshida Y."/>
            <person name="Ohtoshi R."/>
            <person name="Malay A.D."/>
            <person name="Moran D.A.P."/>
            <person name="Tomita M."/>
            <person name="Numata K."/>
            <person name="Arakawa K."/>
        </authorList>
    </citation>
    <scope>NUCLEOTIDE SEQUENCE</scope>
</reference>
<comment type="caution">
    <text evidence="2">The sequence shown here is derived from an EMBL/GenBank/DDBJ whole genome shotgun (WGS) entry which is preliminary data.</text>
</comment>
<dbReference type="Pfam" id="PF03184">
    <property type="entry name" value="DDE_1"/>
    <property type="match status" value="1"/>
</dbReference>
<dbReference type="GO" id="GO:0003676">
    <property type="term" value="F:nucleic acid binding"/>
    <property type="evidence" value="ECO:0007669"/>
    <property type="project" value="InterPro"/>
</dbReference>
<organism evidence="2 3">
    <name type="scientific">Trichonephila inaurata madagascariensis</name>
    <dbReference type="NCBI Taxonomy" id="2747483"/>
    <lineage>
        <taxon>Eukaryota</taxon>
        <taxon>Metazoa</taxon>
        <taxon>Ecdysozoa</taxon>
        <taxon>Arthropoda</taxon>
        <taxon>Chelicerata</taxon>
        <taxon>Arachnida</taxon>
        <taxon>Araneae</taxon>
        <taxon>Araneomorphae</taxon>
        <taxon>Entelegynae</taxon>
        <taxon>Araneoidea</taxon>
        <taxon>Nephilidae</taxon>
        <taxon>Trichonephila</taxon>
        <taxon>Trichonephila inaurata</taxon>
    </lineage>
</organism>
<accession>A0A8X6XLE4</accession>
<dbReference type="InterPro" id="IPR004875">
    <property type="entry name" value="DDE_SF_endonuclease_dom"/>
</dbReference>
<sequence>MNSALFSEWYSKDFFPNVKKFREREGKTGKVLLILDIAPCHPPVEILNAVEDYFSVMYLPQNITALVQTMDQCVIEKFKREFIGNKFCGDYFWQKTTKKV</sequence>
<evidence type="ECO:0000259" key="1">
    <source>
        <dbReference type="Pfam" id="PF03184"/>
    </source>
</evidence>
<proteinExistence type="predicted"/>
<dbReference type="OrthoDB" id="7958076at2759"/>
<protein>
    <submittedName>
        <fullName evidence="2">HTH CENPB-type domain-containing protein</fullName>
    </submittedName>
</protein>
<feature type="domain" description="DDE-1" evidence="1">
    <location>
        <begin position="1"/>
        <end position="82"/>
    </location>
</feature>
<evidence type="ECO:0000313" key="3">
    <source>
        <dbReference type="Proteomes" id="UP000886998"/>
    </source>
</evidence>